<dbReference type="PIRSF" id="PIRSF037215">
    <property type="entry name" value="Peptidase_M20B"/>
    <property type="match status" value="1"/>
</dbReference>
<dbReference type="GO" id="GO:0008237">
    <property type="term" value="F:metallopeptidase activity"/>
    <property type="evidence" value="ECO:0007669"/>
    <property type="project" value="UniProtKB-KW"/>
</dbReference>
<dbReference type="GO" id="GO:0006508">
    <property type="term" value="P:proteolysis"/>
    <property type="evidence" value="ECO:0007669"/>
    <property type="project" value="UniProtKB-KW"/>
</dbReference>
<comment type="caution">
    <text evidence="9">The sequence shown here is derived from an EMBL/GenBank/DDBJ whole genome shotgun (WGS) entry which is preliminary data.</text>
</comment>
<dbReference type="PROSITE" id="PS00759">
    <property type="entry name" value="ARGE_DAPE_CPG2_2"/>
    <property type="match status" value="1"/>
</dbReference>
<dbReference type="Pfam" id="PF01546">
    <property type="entry name" value="Peptidase_M20"/>
    <property type="match status" value="1"/>
</dbReference>
<evidence type="ECO:0000313" key="9">
    <source>
        <dbReference type="EMBL" id="KKO06270.1"/>
    </source>
</evidence>
<dbReference type="InterPro" id="IPR010161">
    <property type="entry name" value="Peptidase_M20B"/>
</dbReference>
<dbReference type="HAMAP" id="MF_00550">
    <property type="entry name" value="Aminopeptidase_M20"/>
    <property type="match status" value="1"/>
</dbReference>
<evidence type="ECO:0000256" key="6">
    <source>
        <dbReference type="ARBA" id="ARBA00022833"/>
    </source>
</evidence>
<dbReference type="CDD" id="cd03892">
    <property type="entry name" value="M20_peptT"/>
    <property type="match status" value="1"/>
</dbReference>
<keyword evidence="3" id="KW-0645">Protease</keyword>
<organism evidence="9">
    <name type="scientific">marine sediment metagenome</name>
    <dbReference type="NCBI Taxonomy" id="412755"/>
    <lineage>
        <taxon>unclassified sequences</taxon>
        <taxon>metagenomes</taxon>
        <taxon>ecological metagenomes</taxon>
    </lineage>
</organism>
<gene>
    <name evidence="9" type="ORF">LCGC14_0066890</name>
</gene>
<keyword evidence="7" id="KW-0482">Metalloprotease</keyword>
<dbReference type="AlphaFoldDB" id="A0A0F9VQH0"/>
<sequence length="407" mass="45736">MQHIIDRFISYITIDTQSDSSSETTPSTKKQWNLANKLVDELRSIGLSDVTIDENAYIMATLPSNVEHDVPTIGFISHFDTSPDFSGTNVNPQIIKNYDGKDIVLNEEKNIILSSSYFDDLLQYIGQTIITTDGTTLLGADDKAGITEIVTAMEYLVNHPKIKHGTIRIGFTPDEEIGRGAHKFDVEKFGAEWAYTMDGSQVGELEYENFNAAGAKIIIKGKSVHPGYAKGKMVNALLIANKIISELPKHEIPEETDGRDGFFHVHHMEGEIENATVELIIRDHDLRRFNERKELVEAIVKKYNHEFDHCVTLELKDQYFNMKEKVEPVFHIVETAKKAMEDIGIKPIIKPIRGGTDGSQLSYMGLPCPNIFAGGHNFHGKYEYVPVESMQKAVEVIVRICQLTAHQ</sequence>
<evidence type="ECO:0000256" key="7">
    <source>
        <dbReference type="ARBA" id="ARBA00023049"/>
    </source>
</evidence>
<evidence type="ECO:0000256" key="3">
    <source>
        <dbReference type="ARBA" id="ARBA00022670"/>
    </source>
</evidence>
<reference evidence="9" key="1">
    <citation type="journal article" date="2015" name="Nature">
        <title>Complex archaea that bridge the gap between prokaryotes and eukaryotes.</title>
        <authorList>
            <person name="Spang A."/>
            <person name="Saw J.H."/>
            <person name="Jorgensen S.L."/>
            <person name="Zaremba-Niedzwiedzka K."/>
            <person name="Martijn J."/>
            <person name="Lind A.E."/>
            <person name="van Eijk R."/>
            <person name="Schleper C."/>
            <person name="Guy L."/>
            <person name="Ettema T.J."/>
        </authorList>
    </citation>
    <scope>NUCLEOTIDE SEQUENCE</scope>
</reference>
<feature type="domain" description="Peptidase M20 dimerisation" evidence="8">
    <location>
        <begin position="207"/>
        <end position="305"/>
    </location>
</feature>
<evidence type="ECO:0000256" key="5">
    <source>
        <dbReference type="ARBA" id="ARBA00022801"/>
    </source>
</evidence>
<keyword evidence="5" id="KW-0378">Hydrolase</keyword>
<name>A0A0F9VQH0_9ZZZZ</name>
<comment type="similarity">
    <text evidence="2">Belongs to the peptidase M20B family.</text>
</comment>
<dbReference type="SUPFAM" id="SSF53187">
    <property type="entry name" value="Zn-dependent exopeptidases"/>
    <property type="match status" value="1"/>
</dbReference>
<evidence type="ECO:0000256" key="1">
    <source>
        <dbReference type="ARBA" id="ARBA00001947"/>
    </source>
</evidence>
<evidence type="ECO:0000259" key="8">
    <source>
        <dbReference type="Pfam" id="PF07687"/>
    </source>
</evidence>
<dbReference type="GO" id="GO:0005829">
    <property type="term" value="C:cytosol"/>
    <property type="evidence" value="ECO:0007669"/>
    <property type="project" value="TreeGrafter"/>
</dbReference>
<dbReference type="GO" id="GO:0006518">
    <property type="term" value="P:peptide metabolic process"/>
    <property type="evidence" value="ECO:0007669"/>
    <property type="project" value="InterPro"/>
</dbReference>
<dbReference type="PANTHER" id="PTHR42994:SF1">
    <property type="entry name" value="PEPTIDASE T"/>
    <property type="match status" value="1"/>
</dbReference>
<dbReference type="Gene3D" id="3.30.70.360">
    <property type="match status" value="1"/>
</dbReference>
<dbReference type="SUPFAM" id="SSF55031">
    <property type="entry name" value="Bacterial exopeptidase dimerisation domain"/>
    <property type="match status" value="1"/>
</dbReference>
<accession>A0A0F9VQH0</accession>
<dbReference type="NCBIfam" id="NF009920">
    <property type="entry name" value="PRK13381.1"/>
    <property type="match status" value="1"/>
</dbReference>
<dbReference type="GO" id="GO:0008270">
    <property type="term" value="F:zinc ion binding"/>
    <property type="evidence" value="ECO:0007669"/>
    <property type="project" value="InterPro"/>
</dbReference>
<proteinExistence type="inferred from homology"/>
<dbReference type="InterPro" id="IPR001261">
    <property type="entry name" value="ArgE/DapE_CS"/>
</dbReference>
<dbReference type="PANTHER" id="PTHR42994">
    <property type="entry name" value="PEPTIDASE T"/>
    <property type="match status" value="1"/>
</dbReference>
<dbReference type="InterPro" id="IPR002933">
    <property type="entry name" value="Peptidase_M20"/>
</dbReference>
<dbReference type="PROSITE" id="PS00758">
    <property type="entry name" value="ARGE_DAPE_CPG2_1"/>
    <property type="match status" value="1"/>
</dbReference>
<dbReference type="NCBIfam" id="NF003976">
    <property type="entry name" value="PRK05469.1"/>
    <property type="match status" value="1"/>
</dbReference>
<dbReference type="InterPro" id="IPR036264">
    <property type="entry name" value="Bact_exopeptidase_dim_dom"/>
</dbReference>
<dbReference type="EMBL" id="LAZR01000016">
    <property type="protein sequence ID" value="KKO06270.1"/>
    <property type="molecule type" value="Genomic_DNA"/>
</dbReference>
<keyword evidence="6" id="KW-0862">Zinc</keyword>
<dbReference type="NCBIfam" id="TIGR01882">
    <property type="entry name" value="peptidase-T"/>
    <property type="match status" value="1"/>
</dbReference>
<evidence type="ECO:0000256" key="4">
    <source>
        <dbReference type="ARBA" id="ARBA00022723"/>
    </source>
</evidence>
<protein>
    <recommendedName>
        <fullName evidence="8">Peptidase M20 dimerisation domain-containing protein</fullName>
    </recommendedName>
</protein>
<keyword evidence="4" id="KW-0479">Metal-binding</keyword>
<dbReference type="Gene3D" id="3.40.630.10">
    <property type="entry name" value="Zn peptidases"/>
    <property type="match status" value="1"/>
</dbReference>
<dbReference type="Pfam" id="PF07687">
    <property type="entry name" value="M20_dimer"/>
    <property type="match status" value="1"/>
</dbReference>
<comment type="cofactor">
    <cofactor evidence="1">
        <name>Zn(2+)</name>
        <dbReference type="ChEBI" id="CHEBI:29105"/>
    </cofactor>
</comment>
<dbReference type="InterPro" id="IPR011650">
    <property type="entry name" value="Peptidase_M20_dimer"/>
</dbReference>
<dbReference type="GO" id="GO:0045148">
    <property type="term" value="F:tripeptide aminopeptidase activity"/>
    <property type="evidence" value="ECO:0007669"/>
    <property type="project" value="InterPro"/>
</dbReference>
<evidence type="ECO:0000256" key="2">
    <source>
        <dbReference type="ARBA" id="ARBA00009692"/>
    </source>
</evidence>